<reference evidence="4 5" key="1">
    <citation type="submission" date="2019-11" db="EMBL/GenBank/DDBJ databases">
        <authorList>
            <person name="Li X.-J."/>
            <person name="Feng X.-M."/>
        </authorList>
    </citation>
    <scope>NUCLEOTIDE SEQUENCE [LARGE SCALE GENOMIC DNA]</scope>
    <source>
        <strain evidence="4 5">XMNu-373</strain>
    </source>
</reference>
<dbReference type="GO" id="GO:0071281">
    <property type="term" value="P:cellular response to iron ion"/>
    <property type="evidence" value="ECO:0007669"/>
    <property type="project" value="TreeGrafter"/>
</dbReference>
<dbReference type="Pfam" id="PF01497">
    <property type="entry name" value="Peripla_BP_2"/>
    <property type="match status" value="1"/>
</dbReference>
<keyword evidence="5" id="KW-1185">Reference proteome</keyword>
<dbReference type="EMBL" id="WLZY01000002">
    <property type="protein sequence ID" value="NDL57099.1"/>
    <property type="molecule type" value="Genomic_DNA"/>
</dbReference>
<comment type="similarity">
    <text evidence="1">Belongs to the bacterial solute-binding protein 8 family.</text>
</comment>
<dbReference type="InterPro" id="IPR050902">
    <property type="entry name" value="ABC_Transporter_SBP"/>
</dbReference>
<evidence type="ECO:0000256" key="1">
    <source>
        <dbReference type="ARBA" id="ARBA00008814"/>
    </source>
</evidence>
<evidence type="ECO:0000259" key="3">
    <source>
        <dbReference type="Pfam" id="PF01497"/>
    </source>
</evidence>
<organism evidence="4 5">
    <name type="scientific">Phytoactinopolyspora mesophila</name>
    <dbReference type="NCBI Taxonomy" id="2650750"/>
    <lineage>
        <taxon>Bacteria</taxon>
        <taxon>Bacillati</taxon>
        <taxon>Actinomycetota</taxon>
        <taxon>Actinomycetes</taxon>
        <taxon>Jiangellales</taxon>
        <taxon>Jiangellaceae</taxon>
        <taxon>Phytoactinopolyspora</taxon>
    </lineage>
</organism>
<feature type="domain" description="Fe/B12 periplasmic-binding" evidence="3">
    <location>
        <begin position="151"/>
        <end position="347"/>
    </location>
</feature>
<keyword evidence="2" id="KW-0732">Signal</keyword>
<dbReference type="PROSITE" id="PS51257">
    <property type="entry name" value="PROKAR_LIPOPROTEIN"/>
    <property type="match status" value="1"/>
</dbReference>
<sequence>MRNLQRNACASAAALCVLIVTACGGDDTAEDSAADPTTHPDGDVAAVGLGSDGCVEEFQEGVDYFPDKVEAVYAQGWNVRYEDSYKVLSTRVDAAGGHAAAGSREVENTYVLVPCGVPEPELEGDLADATVLEIPTATFVDGGSVLYAAVERLGVADALVGQAEVFFGEVEAPYLPDIAARVDSGAVAEIGYEVNYEALAESDPDFYTNYAGDDAMFGQIAELGIPVVFYFPYTESPLGAAEQIKFLSLFFNLEAEANAEFEAIEQRYLELRELVDNHVATIDDPPTMLLGVTGDGSDVTTRENQRFEPQLVREAGGVPIPDIDGGGIATISLERFIDEGASADAWLDLTFFPSHETQQDYRDAEPQLAGLRPLNEGSTYHRMGKRGVDYFLNGSLDVDLMLADAVSILHPDLLPEHELEFIGPVASSD</sequence>
<evidence type="ECO:0000313" key="4">
    <source>
        <dbReference type="EMBL" id="NDL57099.1"/>
    </source>
</evidence>
<dbReference type="AlphaFoldDB" id="A0A7K3M1E8"/>
<accession>A0A7K3M1E8</accession>
<feature type="signal peptide" evidence="2">
    <location>
        <begin position="1"/>
        <end position="22"/>
    </location>
</feature>
<dbReference type="PANTHER" id="PTHR30535">
    <property type="entry name" value="VITAMIN B12-BINDING PROTEIN"/>
    <property type="match status" value="1"/>
</dbReference>
<comment type="caution">
    <text evidence="4">The sequence shown here is derived from an EMBL/GenBank/DDBJ whole genome shotgun (WGS) entry which is preliminary data.</text>
</comment>
<proteinExistence type="inferred from homology"/>
<evidence type="ECO:0000256" key="2">
    <source>
        <dbReference type="SAM" id="SignalP"/>
    </source>
</evidence>
<dbReference type="PANTHER" id="PTHR30535:SF34">
    <property type="entry name" value="MOLYBDATE-BINDING PROTEIN MOLA"/>
    <property type="match status" value="1"/>
</dbReference>
<evidence type="ECO:0000313" key="5">
    <source>
        <dbReference type="Proteomes" id="UP000460435"/>
    </source>
</evidence>
<dbReference type="Proteomes" id="UP000460435">
    <property type="component" value="Unassembled WGS sequence"/>
</dbReference>
<protein>
    <submittedName>
        <fullName evidence="4">ABC transporter substrate-binding protein</fullName>
    </submittedName>
</protein>
<dbReference type="Gene3D" id="3.40.50.1980">
    <property type="entry name" value="Nitrogenase molybdenum iron protein domain"/>
    <property type="match status" value="2"/>
</dbReference>
<dbReference type="SUPFAM" id="SSF53807">
    <property type="entry name" value="Helical backbone' metal receptor"/>
    <property type="match status" value="1"/>
</dbReference>
<gene>
    <name evidence="4" type="ORF">F7O44_08460</name>
</gene>
<dbReference type="RefSeq" id="WP_162449775.1">
    <property type="nucleotide sequence ID" value="NZ_WLZY01000002.1"/>
</dbReference>
<name>A0A7K3M1E8_9ACTN</name>
<feature type="chain" id="PRO_5038888703" evidence="2">
    <location>
        <begin position="23"/>
        <end position="429"/>
    </location>
</feature>
<dbReference type="InterPro" id="IPR002491">
    <property type="entry name" value="ABC_transptr_periplasmic_BD"/>
</dbReference>